<dbReference type="InParanoid" id="A0A251S6T9"/>
<proteinExistence type="predicted"/>
<dbReference type="EMBL" id="CM007904">
    <property type="protein sequence ID" value="OTF94473.1"/>
    <property type="molecule type" value="Genomic_DNA"/>
</dbReference>
<sequence>MQISVERKKESRSGPRLGACFKEERKKIDKHMQVIWSLTHNSKGMSLNLKKRIYIGYLVNHQPNHNLSLQDLLNSKNNNIVQGNS</sequence>
<evidence type="ECO:0000313" key="1">
    <source>
        <dbReference type="EMBL" id="OTF94473.1"/>
    </source>
</evidence>
<reference evidence="2" key="1">
    <citation type="journal article" date="2017" name="Nature">
        <title>The sunflower genome provides insights into oil metabolism, flowering and Asterid evolution.</title>
        <authorList>
            <person name="Badouin H."/>
            <person name="Gouzy J."/>
            <person name="Grassa C.J."/>
            <person name="Murat F."/>
            <person name="Staton S.E."/>
            <person name="Cottret L."/>
            <person name="Lelandais-Briere C."/>
            <person name="Owens G.L."/>
            <person name="Carrere S."/>
            <person name="Mayjonade B."/>
            <person name="Legrand L."/>
            <person name="Gill N."/>
            <person name="Kane N.C."/>
            <person name="Bowers J.E."/>
            <person name="Hubner S."/>
            <person name="Bellec A."/>
            <person name="Berard A."/>
            <person name="Berges H."/>
            <person name="Blanchet N."/>
            <person name="Boniface M.C."/>
            <person name="Brunel D."/>
            <person name="Catrice O."/>
            <person name="Chaidir N."/>
            <person name="Claudel C."/>
            <person name="Donnadieu C."/>
            <person name="Faraut T."/>
            <person name="Fievet G."/>
            <person name="Helmstetter N."/>
            <person name="King M."/>
            <person name="Knapp S.J."/>
            <person name="Lai Z."/>
            <person name="Le Paslier M.C."/>
            <person name="Lippi Y."/>
            <person name="Lorenzon L."/>
            <person name="Mandel J.R."/>
            <person name="Marage G."/>
            <person name="Marchand G."/>
            <person name="Marquand E."/>
            <person name="Bret-Mestries E."/>
            <person name="Morien E."/>
            <person name="Nambeesan S."/>
            <person name="Nguyen T."/>
            <person name="Pegot-Espagnet P."/>
            <person name="Pouilly N."/>
            <person name="Raftis F."/>
            <person name="Sallet E."/>
            <person name="Schiex T."/>
            <person name="Thomas J."/>
            <person name="Vandecasteele C."/>
            <person name="Vares D."/>
            <person name="Vear F."/>
            <person name="Vautrin S."/>
            <person name="Crespi M."/>
            <person name="Mangin B."/>
            <person name="Burke J.M."/>
            <person name="Salse J."/>
            <person name="Munos S."/>
            <person name="Vincourt P."/>
            <person name="Rieseberg L.H."/>
            <person name="Langlade N.B."/>
        </authorList>
    </citation>
    <scope>NUCLEOTIDE SEQUENCE [LARGE SCALE GENOMIC DNA]</scope>
    <source>
        <strain evidence="2">cv. SF193</strain>
    </source>
</reference>
<gene>
    <name evidence="1" type="ORF">HannXRQ_Chr15g0472441</name>
</gene>
<dbReference type="AlphaFoldDB" id="A0A251S6T9"/>
<evidence type="ECO:0000313" key="2">
    <source>
        <dbReference type="Proteomes" id="UP000215914"/>
    </source>
</evidence>
<organism evidence="1 2">
    <name type="scientific">Helianthus annuus</name>
    <name type="common">Common sunflower</name>
    <dbReference type="NCBI Taxonomy" id="4232"/>
    <lineage>
        <taxon>Eukaryota</taxon>
        <taxon>Viridiplantae</taxon>
        <taxon>Streptophyta</taxon>
        <taxon>Embryophyta</taxon>
        <taxon>Tracheophyta</taxon>
        <taxon>Spermatophyta</taxon>
        <taxon>Magnoliopsida</taxon>
        <taxon>eudicotyledons</taxon>
        <taxon>Gunneridae</taxon>
        <taxon>Pentapetalae</taxon>
        <taxon>asterids</taxon>
        <taxon>campanulids</taxon>
        <taxon>Asterales</taxon>
        <taxon>Asteraceae</taxon>
        <taxon>Asteroideae</taxon>
        <taxon>Heliantheae alliance</taxon>
        <taxon>Heliantheae</taxon>
        <taxon>Helianthus</taxon>
    </lineage>
</organism>
<keyword evidence="2" id="KW-1185">Reference proteome</keyword>
<protein>
    <submittedName>
        <fullName evidence="1">Uncharacterized protein</fullName>
    </submittedName>
</protein>
<name>A0A251S6T9_HELAN</name>
<dbReference type="Proteomes" id="UP000215914">
    <property type="component" value="Chromosome 15"/>
</dbReference>
<accession>A0A251S6T9</accession>